<dbReference type="VEuPathDB" id="FungiDB:A1Q1_02668"/>
<evidence type="ECO:0000256" key="1">
    <source>
        <dbReference type="SAM" id="MobiDB-lite"/>
    </source>
</evidence>
<feature type="compositionally biased region" description="Low complexity" evidence="1">
    <location>
        <begin position="101"/>
        <end position="143"/>
    </location>
</feature>
<sequence length="449" mass="48139">MRTAALVSLLLAVAAVDARSGHGHGVARRHHRQAAAARRDMPKLVTRSDGRKCKPRTKPADGQDSNSQGAQLNQQDGGDSPVTVAPSAAYTQVPGADKAPASSAAASSSAGGDNWIGGDNNNQGNNAQASSTSSAEDTTATAPTKEHGYGGGLPSTGSVGGGPAKKAGVSYIAPSKAWDELKDLLGWFSTYSATPGDGMPGPEGDGAETPTFVAILWGEGDNPAEPSDGDRLQKFKQLAQEDSYVRYAQGFFEPDCPGYMSADMDVDSGLRLWNEIVEPMKNKGTALISPSMCKQMAETWLQEFKEKGGDWQFTNVHINKPDGKSVRAAVDQYLDRYGKDLWVSEWACVYDHTGRTCDRADDNQFCPCTDMGEIENYINGTVYLFEHHPRIAAHAFSNGDGLGDQWKLWDKWGGDLTATGRLYRNALQAARDGTLQIPEGWEEACANLN</sequence>
<feature type="compositionally biased region" description="Gly residues" evidence="1">
    <location>
        <begin position="149"/>
        <end position="163"/>
    </location>
</feature>
<dbReference type="InterPro" id="IPR017853">
    <property type="entry name" value="GH"/>
</dbReference>
<accession>J4UBV7</accession>
<feature type="domain" description="Asl1-like glycosyl hydrolase catalytic" evidence="3">
    <location>
        <begin position="173"/>
        <end position="423"/>
    </location>
</feature>
<feature type="compositionally biased region" description="Polar residues" evidence="1">
    <location>
        <begin position="63"/>
        <end position="77"/>
    </location>
</feature>
<dbReference type="GO" id="GO:0009277">
    <property type="term" value="C:fungal-type cell wall"/>
    <property type="evidence" value="ECO:0007669"/>
    <property type="project" value="TreeGrafter"/>
</dbReference>
<feature type="compositionally biased region" description="Basic residues" evidence="1">
    <location>
        <begin position="21"/>
        <end position="33"/>
    </location>
</feature>
<proteinExistence type="predicted"/>
<evidence type="ECO:0000313" key="4">
    <source>
        <dbReference type="EMBL" id="EJT48385.1"/>
    </source>
</evidence>
<dbReference type="GO" id="GO:0071966">
    <property type="term" value="P:fungal-type cell wall polysaccharide metabolic process"/>
    <property type="evidence" value="ECO:0007669"/>
    <property type="project" value="TreeGrafter"/>
</dbReference>
<dbReference type="OrthoDB" id="5959761at2759"/>
<name>J4UBV7_TRIAS</name>
<dbReference type="GeneID" id="25986181"/>
<comment type="caution">
    <text evidence="4">The sequence shown here is derived from an EMBL/GenBank/DDBJ whole genome shotgun (WGS) entry which is preliminary data.</text>
</comment>
<reference evidence="4 5" key="1">
    <citation type="journal article" date="2012" name="Eukaryot. Cell">
        <title>Draft genome sequence of CBS 2479, the standard type strain of Trichosporon asahii.</title>
        <authorList>
            <person name="Yang R.Y."/>
            <person name="Li H.T."/>
            <person name="Zhu H."/>
            <person name="Zhou G.P."/>
            <person name="Wang M."/>
            <person name="Wang L."/>
        </authorList>
    </citation>
    <scope>NUCLEOTIDE SEQUENCE [LARGE SCALE GENOMIC DNA]</scope>
    <source>
        <strain evidence="5">ATCC 90039 / CBS 2479 / JCM 2466 / KCTC 7840 / NCYC 2677 / UAMH 7654</strain>
    </source>
</reference>
<dbReference type="AlphaFoldDB" id="J4UBV7"/>
<dbReference type="HOGENOM" id="CLU_672985_0_0_1"/>
<feature type="region of interest" description="Disordered" evidence="1">
    <location>
        <begin position="19"/>
        <end position="164"/>
    </location>
</feature>
<protein>
    <recommendedName>
        <fullName evidence="3">Asl1-like glycosyl hydrolase catalytic domain-containing protein</fullName>
    </recommendedName>
</protein>
<dbReference type="Pfam" id="PF11790">
    <property type="entry name" value="Glyco_hydro_cc"/>
    <property type="match status" value="1"/>
</dbReference>
<keyword evidence="2" id="KW-0732">Signal</keyword>
<dbReference type="PANTHER" id="PTHR34154:SF14">
    <property type="entry name" value="ASL1-LIKE GLYCOSYL HYDROLASE CATALYTIC DOMAIN-CONTAINING PROTEIN"/>
    <property type="match status" value="1"/>
</dbReference>
<organism evidence="4 5">
    <name type="scientific">Trichosporon asahii var. asahii (strain ATCC 90039 / CBS 2479 / JCM 2466 / KCTC 7840 / NBRC 103889/ NCYC 2677 / UAMH 7654)</name>
    <name type="common">Yeast</name>
    <dbReference type="NCBI Taxonomy" id="1186058"/>
    <lineage>
        <taxon>Eukaryota</taxon>
        <taxon>Fungi</taxon>
        <taxon>Dikarya</taxon>
        <taxon>Basidiomycota</taxon>
        <taxon>Agaricomycotina</taxon>
        <taxon>Tremellomycetes</taxon>
        <taxon>Trichosporonales</taxon>
        <taxon>Trichosporonaceae</taxon>
        <taxon>Trichosporon</taxon>
    </lineage>
</organism>
<evidence type="ECO:0000256" key="2">
    <source>
        <dbReference type="SAM" id="SignalP"/>
    </source>
</evidence>
<feature type="compositionally biased region" description="Basic and acidic residues" evidence="1">
    <location>
        <begin position="37"/>
        <end position="52"/>
    </location>
</feature>
<feature type="chain" id="PRO_5003781736" description="Asl1-like glycosyl hydrolase catalytic domain-containing protein" evidence="2">
    <location>
        <begin position="19"/>
        <end position="449"/>
    </location>
</feature>
<feature type="signal peptide" evidence="2">
    <location>
        <begin position="1"/>
        <end position="18"/>
    </location>
</feature>
<evidence type="ECO:0000259" key="3">
    <source>
        <dbReference type="Pfam" id="PF11790"/>
    </source>
</evidence>
<dbReference type="RefSeq" id="XP_014179404.1">
    <property type="nucleotide sequence ID" value="XM_014323929.1"/>
</dbReference>
<dbReference type="InterPro" id="IPR053183">
    <property type="entry name" value="ASL1"/>
</dbReference>
<dbReference type="KEGG" id="tasa:A1Q1_02668"/>
<dbReference type="EMBL" id="ALBS01000206">
    <property type="protein sequence ID" value="EJT48385.1"/>
    <property type="molecule type" value="Genomic_DNA"/>
</dbReference>
<dbReference type="InterPro" id="IPR024655">
    <property type="entry name" value="Asl1_glyco_hydro_catalytic"/>
</dbReference>
<evidence type="ECO:0000313" key="5">
    <source>
        <dbReference type="Proteomes" id="UP000002748"/>
    </source>
</evidence>
<gene>
    <name evidence="4" type="ORF">A1Q1_02668</name>
</gene>
<dbReference type="PANTHER" id="PTHR34154">
    <property type="entry name" value="ALKALI-SENSITIVE LINKAGE PROTEIN 1"/>
    <property type="match status" value="1"/>
</dbReference>
<dbReference type="Proteomes" id="UP000002748">
    <property type="component" value="Unassembled WGS sequence"/>
</dbReference>
<dbReference type="SUPFAM" id="SSF51445">
    <property type="entry name" value="(Trans)glycosidases"/>
    <property type="match status" value="1"/>
</dbReference>